<evidence type="ECO:0000313" key="1">
    <source>
        <dbReference type="EMBL" id="SNV43992.1"/>
    </source>
</evidence>
<evidence type="ECO:0000313" key="2">
    <source>
        <dbReference type="Proteomes" id="UP000215196"/>
    </source>
</evidence>
<dbReference type="Proteomes" id="UP000215196">
    <property type="component" value="Chromosome 1"/>
</dbReference>
<organism evidence="1 2">
    <name type="scientific">Chryseobacterium taklimakanense</name>
    <dbReference type="NCBI Taxonomy" id="536441"/>
    <lineage>
        <taxon>Bacteria</taxon>
        <taxon>Pseudomonadati</taxon>
        <taxon>Bacteroidota</taxon>
        <taxon>Flavobacteriia</taxon>
        <taxon>Flavobacteriales</taxon>
        <taxon>Weeksellaceae</taxon>
        <taxon>Chryseobacterium group</taxon>
        <taxon>Chryseobacterium</taxon>
    </lineage>
</organism>
<reference evidence="1 2" key="1">
    <citation type="submission" date="2017-06" db="EMBL/GenBank/DDBJ databases">
        <authorList>
            <consortium name="Pathogen Informatics"/>
        </authorList>
    </citation>
    <scope>NUCLEOTIDE SEQUENCE [LARGE SCALE GENOMIC DNA]</scope>
    <source>
        <strain evidence="1 2">NCTC13490</strain>
    </source>
</reference>
<proteinExistence type="predicted"/>
<sequence length="147" mass="16717">MAFFDNPYYDYKDAKFTSVNVPMWIAKPFIKKAVMEEENSEVLLALIKKISDVKVLTIQNGEQNMLADFSSYLAKNNFQDWMTVKKDSETINFQAKQNGDVIRKLLITVKAGNEIVYVDISGKFSPEDISGIINYTEKGGSKKFVSH</sequence>
<dbReference type="AlphaFoldDB" id="A0A239XBG0"/>
<dbReference type="KEGG" id="ctak:4412677_01347"/>
<dbReference type="EMBL" id="LT906465">
    <property type="protein sequence ID" value="SNV43992.1"/>
    <property type="molecule type" value="Genomic_DNA"/>
</dbReference>
<keyword evidence="2" id="KW-1185">Reference proteome</keyword>
<name>A0A239XBG0_9FLAO</name>
<dbReference type="Pfam" id="PF14060">
    <property type="entry name" value="DUF4252"/>
    <property type="match status" value="1"/>
</dbReference>
<gene>
    <name evidence="1" type="ORF">SAMEA4412677_01347</name>
</gene>
<protein>
    <recommendedName>
        <fullName evidence="3">DUF4252 domain-containing protein</fullName>
    </recommendedName>
</protein>
<dbReference type="InterPro" id="IPR025348">
    <property type="entry name" value="DUF4252"/>
</dbReference>
<accession>A0A239XBG0</accession>
<evidence type="ECO:0008006" key="3">
    <source>
        <dbReference type="Google" id="ProtNLM"/>
    </source>
</evidence>